<evidence type="ECO:0000256" key="1">
    <source>
        <dbReference type="SAM" id="MobiDB-lite"/>
    </source>
</evidence>
<protein>
    <submittedName>
        <fullName evidence="2">Uncharacterized protein</fullName>
    </submittedName>
</protein>
<organism evidence="2">
    <name type="scientific">Thermoleptolyngbya oregonensis NK1-22</name>
    <dbReference type="NCBI Taxonomy" id="2547457"/>
    <lineage>
        <taxon>Bacteria</taxon>
        <taxon>Bacillati</taxon>
        <taxon>Cyanobacteriota</taxon>
        <taxon>Cyanophyceae</taxon>
        <taxon>Oculatellales</taxon>
        <taxon>Oculatellaceae</taxon>
        <taxon>Thermoleptolyngbya</taxon>
    </lineage>
</organism>
<evidence type="ECO:0000313" key="2">
    <source>
        <dbReference type="EMBL" id="WOB41735.1"/>
    </source>
</evidence>
<accession>A0AA96Y7Y4</accession>
<sequence length="86" mass="9929">MPYRDSLNRWLVVRLLPKMQRITVAAFCKRADAEGYLQAVRRLLPQAQFVIVFNAEAQRHRQDADRVTEKGRSPSMQPSKPTSPHP</sequence>
<reference evidence="2" key="1">
    <citation type="submission" date="2020-05" db="EMBL/GenBank/DDBJ databases">
        <authorList>
            <person name="Zhu T."/>
            <person name="Keshari N."/>
            <person name="Lu X."/>
        </authorList>
    </citation>
    <scope>NUCLEOTIDE SEQUENCE</scope>
    <source>
        <strain evidence="2">NK1-22</strain>
    </source>
</reference>
<dbReference type="AlphaFoldDB" id="A0AA96Y7Y4"/>
<feature type="compositionally biased region" description="Basic and acidic residues" evidence="1">
    <location>
        <begin position="59"/>
        <end position="72"/>
    </location>
</feature>
<dbReference type="RefSeq" id="WP_316788092.1">
    <property type="nucleotide sequence ID" value="NZ_CP053540.1"/>
</dbReference>
<name>A0AA96Y7Y4_9CYAN</name>
<dbReference type="KEGG" id="tog:HNI00_17895"/>
<proteinExistence type="predicted"/>
<gene>
    <name evidence="2" type="ORF">HNI00_17895</name>
</gene>
<dbReference type="EMBL" id="CP053540">
    <property type="protein sequence ID" value="WOB41735.1"/>
    <property type="molecule type" value="Genomic_DNA"/>
</dbReference>
<feature type="region of interest" description="Disordered" evidence="1">
    <location>
        <begin position="59"/>
        <end position="86"/>
    </location>
</feature>